<dbReference type="Pfam" id="PF00135">
    <property type="entry name" value="COesterase"/>
    <property type="match status" value="1"/>
</dbReference>
<dbReference type="SUPFAM" id="SSF53474">
    <property type="entry name" value="alpha/beta-Hydrolases"/>
    <property type="match status" value="1"/>
</dbReference>
<evidence type="ECO:0000313" key="5">
    <source>
        <dbReference type="EMBL" id="MEO3716693.1"/>
    </source>
</evidence>
<dbReference type="PANTHER" id="PTHR43142:SF1">
    <property type="entry name" value="CARBOXYLIC ESTER HYDROLASE"/>
    <property type="match status" value="1"/>
</dbReference>
<dbReference type="GO" id="GO:0016787">
    <property type="term" value="F:hydrolase activity"/>
    <property type="evidence" value="ECO:0007669"/>
    <property type="project" value="UniProtKB-KW"/>
</dbReference>
<dbReference type="EC" id="3.1.1.-" evidence="3"/>
<accession>A0AAW9SXA4</accession>
<dbReference type="InterPro" id="IPR029058">
    <property type="entry name" value="AB_hydrolase_fold"/>
</dbReference>
<evidence type="ECO:0000256" key="2">
    <source>
        <dbReference type="ARBA" id="ARBA00022801"/>
    </source>
</evidence>
<evidence type="ECO:0000259" key="4">
    <source>
        <dbReference type="Pfam" id="PF00135"/>
    </source>
</evidence>
<dbReference type="EMBL" id="JASOOY020000011">
    <property type="protein sequence ID" value="MEO3716693.1"/>
    <property type="molecule type" value="Genomic_DNA"/>
</dbReference>
<sequence>MTETTISAPCGQLTGRIRDDAIQVFNIDYADAAPFAASAPVADGPQSGTQRCEPERELVLTVTAPAGPADASYPVLLWIHGGSYEFGHPSEPWTDATAFAQAGIITVSLGYRKGLEGFWRDSQTETYRAIDDLYLGLQWARRNAPAFGGDIDNITISGQSAGAALALTLAADERTRGQIQRTIAMSPAFSLLSGSRLRRTLAGIGVGRAPSTEVFSRADERRVARAQKLISASSPSDPAIGPRFDSFAPTLPTMVTATSEEFFSEPPVVAMDKLPMREWMARRYAKGHRGRGEFPTDAYAERPMGNVISDSAIRSYAVKVAERSVAAELDVWAAQFEPGEGLGYAPAGRTSGAPHCIEIARFFGMKEPNHPFHQVAVEFIREGTSHMPRYNDARKITTFAGADAQAVEGIAIDAWAAPRQLFGA</sequence>
<dbReference type="PROSITE" id="PS00122">
    <property type="entry name" value="CARBOXYLESTERASE_B_1"/>
    <property type="match status" value="1"/>
</dbReference>
<reference evidence="5" key="1">
    <citation type="submission" date="2023-05" db="EMBL/GenBank/DDBJ databases">
        <authorList>
            <person name="Du J."/>
        </authorList>
    </citation>
    <scope>NUCLEOTIDE SEQUENCE</scope>
    <source>
        <strain evidence="5">UMB1064</strain>
    </source>
</reference>
<organism evidence="5 6">
    <name type="scientific">Corynebacterium amycolatum</name>
    <dbReference type="NCBI Taxonomy" id="43765"/>
    <lineage>
        <taxon>Bacteria</taxon>
        <taxon>Bacillati</taxon>
        <taxon>Actinomycetota</taxon>
        <taxon>Actinomycetes</taxon>
        <taxon>Mycobacteriales</taxon>
        <taxon>Corynebacteriaceae</taxon>
        <taxon>Corynebacterium</taxon>
    </lineage>
</organism>
<protein>
    <recommendedName>
        <fullName evidence="3">Carboxylic ester hydrolase</fullName>
        <ecNumber evidence="3">3.1.1.-</ecNumber>
    </recommendedName>
</protein>
<comment type="similarity">
    <text evidence="1 3">Belongs to the type-B carboxylesterase/lipase family.</text>
</comment>
<name>A0AAW9SXA4_CORAY</name>
<proteinExistence type="inferred from homology"/>
<evidence type="ECO:0000256" key="1">
    <source>
        <dbReference type="ARBA" id="ARBA00005964"/>
    </source>
</evidence>
<dbReference type="Proteomes" id="UP001223646">
    <property type="component" value="Unassembled WGS sequence"/>
</dbReference>
<evidence type="ECO:0000256" key="3">
    <source>
        <dbReference type="RuleBase" id="RU361235"/>
    </source>
</evidence>
<reference evidence="5" key="2">
    <citation type="submission" date="2024-05" db="EMBL/GenBank/DDBJ databases">
        <authorList>
            <person name="Wolfe A."/>
        </authorList>
    </citation>
    <scope>NUCLEOTIDE SEQUENCE</scope>
    <source>
        <strain evidence="5">UMB1064</strain>
    </source>
</reference>
<dbReference type="InterPro" id="IPR019826">
    <property type="entry name" value="Carboxylesterase_B_AS"/>
</dbReference>
<dbReference type="AlphaFoldDB" id="A0AAW9SXA4"/>
<dbReference type="RefSeq" id="WP_147721842.1">
    <property type="nucleotide sequence ID" value="NZ_JASOOY020000011.1"/>
</dbReference>
<keyword evidence="2 3" id="KW-0378">Hydrolase</keyword>
<dbReference type="InterPro" id="IPR002018">
    <property type="entry name" value="CarbesteraseB"/>
</dbReference>
<gene>
    <name evidence="5" type="ORF">QP460_003700</name>
</gene>
<feature type="domain" description="Carboxylesterase type B" evidence="4">
    <location>
        <begin position="54"/>
        <end position="188"/>
    </location>
</feature>
<comment type="caution">
    <text evidence="5">The sequence shown here is derived from an EMBL/GenBank/DDBJ whole genome shotgun (WGS) entry which is preliminary data.</text>
</comment>
<dbReference type="Gene3D" id="3.40.50.1820">
    <property type="entry name" value="alpha/beta hydrolase"/>
    <property type="match status" value="1"/>
</dbReference>
<evidence type="ECO:0000313" key="6">
    <source>
        <dbReference type="Proteomes" id="UP001223646"/>
    </source>
</evidence>
<dbReference type="PANTHER" id="PTHR43142">
    <property type="entry name" value="CARBOXYLIC ESTER HYDROLASE"/>
    <property type="match status" value="1"/>
</dbReference>